<dbReference type="CDD" id="cd00093">
    <property type="entry name" value="HTH_XRE"/>
    <property type="match status" value="1"/>
</dbReference>
<dbReference type="Gene3D" id="1.10.260.40">
    <property type="entry name" value="lambda repressor-like DNA-binding domains"/>
    <property type="match status" value="1"/>
</dbReference>
<dbReference type="Proteomes" id="UP001153203">
    <property type="component" value="Unassembled WGS sequence"/>
</dbReference>
<evidence type="ECO:0000313" key="1">
    <source>
        <dbReference type="EMBL" id="MDG6194366.1"/>
    </source>
</evidence>
<dbReference type="RefSeq" id="WP_279364565.1">
    <property type="nucleotide sequence ID" value="NZ_JAMWGC010000009.1"/>
</dbReference>
<dbReference type="InterPro" id="IPR010982">
    <property type="entry name" value="Lambda_DNA-bd_dom_sf"/>
</dbReference>
<comment type="caution">
    <text evidence="1">The sequence shown here is derived from an EMBL/GenBank/DDBJ whole genome shotgun (WGS) entry which is preliminary data.</text>
</comment>
<reference evidence="1" key="1">
    <citation type="submission" date="2022-06" db="EMBL/GenBank/DDBJ databases">
        <title>Lactococcus from bovine mastitis in China.</title>
        <authorList>
            <person name="Lin Y."/>
            <person name="Han B."/>
        </authorList>
    </citation>
    <scope>NUCLEOTIDE SEQUENCE</scope>
    <source>
        <strain evidence="1">Hebei-B-39</strain>
    </source>
</reference>
<organism evidence="1 2">
    <name type="scientific">Lactococcus formosensis</name>
    <dbReference type="NCBI Taxonomy" id="1281486"/>
    <lineage>
        <taxon>Bacteria</taxon>
        <taxon>Bacillati</taxon>
        <taxon>Bacillota</taxon>
        <taxon>Bacilli</taxon>
        <taxon>Lactobacillales</taxon>
        <taxon>Streptococcaceae</taxon>
        <taxon>Lactococcus</taxon>
    </lineage>
</organism>
<proteinExistence type="predicted"/>
<name>A0A9X4P722_9LACT</name>
<accession>A0A9X4P722</accession>
<gene>
    <name evidence="1" type="ORF">NF708_10260</name>
</gene>
<dbReference type="InterPro" id="IPR001387">
    <property type="entry name" value="Cro/C1-type_HTH"/>
</dbReference>
<evidence type="ECO:0000313" key="2">
    <source>
        <dbReference type="Proteomes" id="UP001153203"/>
    </source>
</evidence>
<protein>
    <submittedName>
        <fullName evidence="1">Helix-turn-helix domain-containing protein</fullName>
    </submittedName>
</protein>
<dbReference type="EMBL" id="JAMWGI010000008">
    <property type="protein sequence ID" value="MDG6194366.1"/>
    <property type="molecule type" value="Genomic_DNA"/>
</dbReference>
<dbReference type="AlphaFoldDB" id="A0A9X4P722"/>
<sequence length="198" mass="22877">MVVNRLKEVLEERKMSFSDLRNLLFDNKKIKVNNSQLSLYANGKRNPRNKKLWLDISEVLNLKLQDIVNDIDAYLYITQEISETRNEKNSEIENGKRNTSLFHELITLIDETKASELEKVQRYCSLAATFEKLGADILEEGAVIYVPSGDYMVKKTNPAIVEQVRVNAALIKLDEFFEEKRATKPKNNTGKDWSKFTT</sequence>
<dbReference type="GO" id="GO:0003677">
    <property type="term" value="F:DNA binding"/>
    <property type="evidence" value="ECO:0007669"/>
    <property type="project" value="InterPro"/>
</dbReference>